<dbReference type="EC" id="2.8.1.7" evidence="3 8"/>
<dbReference type="PIRSF" id="PIRSF005572">
    <property type="entry name" value="NifS"/>
    <property type="match status" value="1"/>
</dbReference>
<dbReference type="Gene3D" id="3.90.1150.10">
    <property type="entry name" value="Aspartate Aminotransferase, domain 1"/>
    <property type="match status" value="1"/>
</dbReference>
<dbReference type="InterPro" id="IPR016454">
    <property type="entry name" value="Cysteine_dSase"/>
</dbReference>
<accession>A0A100VIV2</accession>
<evidence type="ECO:0000259" key="9">
    <source>
        <dbReference type="Pfam" id="PF00266"/>
    </source>
</evidence>
<dbReference type="PANTHER" id="PTHR43586">
    <property type="entry name" value="CYSTEINE DESULFURASE"/>
    <property type="match status" value="1"/>
</dbReference>
<reference evidence="11" key="2">
    <citation type="submission" date="2016-01" db="EMBL/GenBank/DDBJ databases">
        <title>Draft Genome Sequence of Paenibacillus amylolyticus Heshi-A3 that Was Isolated from Fermented Rice Bran with Aging Salted Mackerel, Which Was Named Heshiko as Traditional Fermented Seafood in Japan.</title>
        <authorList>
            <person name="Akuzawa S."/>
            <person name="Nakagawa J."/>
            <person name="Kanekatsu T."/>
            <person name="Kubota E."/>
            <person name="Ohtake R."/>
            <person name="Suzuki T."/>
            <person name="Kanesaki Y."/>
        </authorList>
    </citation>
    <scope>NUCLEOTIDE SEQUENCE [LARGE SCALE GENOMIC DNA]</scope>
    <source>
        <strain evidence="11">Heshi-A3</strain>
    </source>
</reference>
<dbReference type="EMBL" id="BCNV01000001">
    <property type="protein sequence ID" value="GAS80680.1"/>
    <property type="molecule type" value="Genomic_DNA"/>
</dbReference>
<organism evidence="10 11">
    <name type="scientific">Paenibacillus amylolyticus</name>
    <dbReference type="NCBI Taxonomy" id="1451"/>
    <lineage>
        <taxon>Bacteria</taxon>
        <taxon>Bacillati</taxon>
        <taxon>Bacillota</taxon>
        <taxon>Bacilli</taxon>
        <taxon>Bacillales</taxon>
        <taxon>Paenibacillaceae</taxon>
        <taxon>Paenibacillus</taxon>
    </lineage>
</organism>
<evidence type="ECO:0000256" key="2">
    <source>
        <dbReference type="ARBA" id="ARBA00010447"/>
    </source>
</evidence>
<evidence type="ECO:0000313" key="10">
    <source>
        <dbReference type="EMBL" id="GAS80680.1"/>
    </source>
</evidence>
<feature type="domain" description="Aminotransferase class V" evidence="9">
    <location>
        <begin position="22"/>
        <end position="391"/>
    </location>
</feature>
<sequence>MNPSIREQFPILHQEINGHPLVYLDSAATSQKPRAVIEAVKHYYEYENSNVHRGVHTLGSRATDAYEGAREKVAKFINARRTQEIIFTRGTTTALNLVASSYARANCKEGDEIVITQMEHHSNLIPWQQVAKETGATLKYIPLQPDGHIELSDVEKTITNNTKIVAIAYVSNVMGLIHPVKQIAEIAHRNGAVIVVDGAQSTPHMKVDVQDLDCDFYALSGHKMCGPTGIGALYGKKALLESMEPIEFGGEMIDDVGLYESNWKELPWKFEGGTPIIAGAVGLGAAIDFLEQIGMDEIAHHESVLAAYATERLSEIDGLTIYGPAKRHVGVVTFNLGDVHPHDVATVLDASGVAIRAGHHCCQPLMRWLEVSSTARASFYLYNNEQDVDRLVSALIQTKEYFGDAT</sequence>
<dbReference type="Gene3D" id="3.40.640.10">
    <property type="entry name" value="Type I PLP-dependent aspartate aminotransferase-like (Major domain)"/>
    <property type="match status" value="1"/>
</dbReference>
<comment type="catalytic activity">
    <reaction evidence="6 8">
        <text>(sulfur carrier)-H + L-cysteine = (sulfur carrier)-SH + L-alanine</text>
        <dbReference type="Rhea" id="RHEA:43892"/>
        <dbReference type="Rhea" id="RHEA-COMP:14737"/>
        <dbReference type="Rhea" id="RHEA-COMP:14739"/>
        <dbReference type="ChEBI" id="CHEBI:29917"/>
        <dbReference type="ChEBI" id="CHEBI:35235"/>
        <dbReference type="ChEBI" id="CHEBI:57972"/>
        <dbReference type="ChEBI" id="CHEBI:64428"/>
        <dbReference type="EC" id="2.8.1.7"/>
    </reaction>
</comment>
<dbReference type="PROSITE" id="PS00595">
    <property type="entry name" value="AA_TRANSFER_CLASS_5"/>
    <property type="match status" value="1"/>
</dbReference>
<dbReference type="InterPro" id="IPR020578">
    <property type="entry name" value="Aminotrans_V_PyrdxlP_BS"/>
</dbReference>
<keyword evidence="5 8" id="KW-0663">Pyridoxal phosphate</keyword>
<dbReference type="AlphaFoldDB" id="A0A100VIV2"/>
<dbReference type="InterPro" id="IPR000192">
    <property type="entry name" value="Aminotrans_V_dom"/>
</dbReference>
<dbReference type="GO" id="GO:0030170">
    <property type="term" value="F:pyridoxal phosphate binding"/>
    <property type="evidence" value="ECO:0007669"/>
    <property type="project" value="UniProtKB-UniRule"/>
</dbReference>
<dbReference type="Proteomes" id="UP000069697">
    <property type="component" value="Unassembled WGS sequence"/>
</dbReference>
<dbReference type="NCBIfam" id="TIGR01979">
    <property type="entry name" value="sufS"/>
    <property type="match status" value="1"/>
</dbReference>
<evidence type="ECO:0000256" key="6">
    <source>
        <dbReference type="ARBA" id="ARBA00050776"/>
    </source>
</evidence>
<dbReference type="GO" id="GO:0031071">
    <property type="term" value="F:cysteine desulfurase activity"/>
    <property type="evidence" value="ECO:0007669"/>
    <property type="project" value="UniProtKB-UniRule"/>
</dbReference>
<proteinExistence type="inferred from homology"/>
<evidence type="ECO:0000256" key="7">
    <source>
        <dbReference type="RuleBase" id="RU004504"/>
    </source>
</evidence>
<dbReference type="InterPro" id="IPR015421">
    <property type="entry name" value="PyrdxlP-dep_Trfase_major"/>
</dbReference>
<name>A0A100VIV2_PAEAM</name>
<dbReference type="SUPFAM" id="SSF53383">
    <property type="entry name" value="PLP-dependent transferases"/>
    <property type="match status" value="1"/>
</dbReference>
<evidence type="ECO:0000256" key="8">
    <source>
        <dbReference type="RuleBase" id="RU004506"/>
    </source>
</evidence>
<dbReference type="CDD" id="cd06453">
    <property type="entry name" value="SufS_like"/>
    <property type="match status" value="1"/>
</dbReference>
<dbReference type="InterPro" id="IPR010970">
    <property type="entry name" value="Cys_dSase_SufS"/>
</dbReference>
<comment type="similarity">
    <text evidence="2 8">Belongs to the class-V pyridoxal-phosphate-dependent aminotransferase family. Csd subfamily.</text>
</comment>
<dbReference type="Pfam" id="PF00266">
    <property type="entry name" value="Aminotran_5"/>
    <property type="match status" value="1"/>
</dbReference>
<dbReference type="InterPro" id="IPR015424">
    <property type="entry name" value="PyrdxlP-dep_Trfase"/>
</dbReference>
<dbReference type="InterPro" id="IPR015422">
    <property type="entry name" value="PyrdxlP-dep_Trfase_small"/>
</dbReference>
<reference evidence="10 11" key="1">
    <citation type="journal article" date="2016" name="Genome Announc.">
        <title>Draft Genome Sequence of Paenibacillus amylolyticus Heshi-A3, Isolated from Fermented Rice Bran in a Japanese Fermented Seafood Dish.</title>
        <authorList>
            <person name="Akuzawa S."/>
            <person name="Nagaoka J."/>
            <person name="Kanekatsu M."/>
            <person name="Kubota E."/>
            <person name="Ohtake R."/>
            <person name="Suzuki T."/>
            <person name="Kanesaki Y."/>
        </authorList>
    </citation>
    <scope>NUCLEOTIDE SEQUENCE [LARGE SCALE GENOMIC DNA]</scope>
    <source>
        <strain evidence="10 11">Heshi-A3</strain>
    </source>
</reference>
<comment type="function">
    <text evidence="8">Catalyzes the removal of elemental sulfur and selenium atoms from L-cysteine, L-cystine, L-selenocysteine, and L-selenocystine to produce L-alanine.</text>
</comment>
<comment type="caution">
    <text evidence="10">The sequence shown here is derived from an EMBL/GenBank/DDBJ whole genome shotgun (WGS) entry which is preliminary data.</text>
</comment>
<keyword evidence="4 8" id="KW-0808">Transferase</keyword>
<dbReference type="RefSeq" id="WP_062833526.1">
    <property type="nucleotide sequence ID" value="NZ_BCNV01000001.1"/>
</dbReference>
<dbReference type="GO" id="GO:0006534">
    <property type="term" value="P:cysteine metabolic process"/>
    <property type="evidence" value="ECO:0007669"/>
    <property type="project" value="UniProtKB-UniRule"/>
</dbReference>
<protein>
    <recommendedName>
        <fullName evidence="3 8">Cysteine desulfurase</fullName>
        <ecNumber evidence="3 8">2.8.1.7</ecNumber>
    </recommendedName>
</protein>
<evidence type="ECO:0000256" key="4">
    <source>
        <dbReference type="ARBA" id="ARBA00022679"/>
    </source>
</evidence>
<evidence type="ECO:0000256" key="1">
    <source>
        <dbReference type="ARBA" id="ARBA00001933"/>
    </source>
</evidence>
<evidence type="ECO:0000256" key="3">
    <source>
        <dbReference type="ARBA" id="ARBA00012239"/>
    </source>
</evidence>
<comment type="cofactor">
    <cofactor evidence="1 7">
        <name>pyridoxal 5'-phosphate</name>
        <dbReference type="ChEBI" id="CHEBI:597326"/>
    </cofactor>
</comment>
<evidence type="ECO:0000313" key="11">
    <source>
        <dbReference type="Proteomes" id="UP000069697"/>
    </source>
</evidence>
<evidence type="ECO:0000256" key="5">
    <source>
        <dbReference type="ARBA" id="ARBA00022898"/>
    </source>
</evidence>
<dbReference type="PANTHER" id="PTHR43586:SF8">
    <property type="entry name" value="CYSTEINE DESULFURASE 1, CHLOROPLASTIC"/>
    <property type="match status" value="1"/>
</dbReference>
<gene>
    <name evidence="10" type="ORF">PAHA3_0751</name>
</gene>